<keyword evidence="2" id="KW-1185">Reference proteome</keyword>
<protein>
    <submittedName>
        <fullName evidence="1">DUF899 family protein</fullName>
    </submittedName>
</protein>
<evidence type="ECO:0000313" key="1">
    <source>
        <dbReference type="EMBL" id="MCY1008029.1"/>
    </source>
</evidence>
<name>A0A9X3EPR3_9BACT</name>
<organism evidence="1 2">
    <name type="scientific">Nannocystis pusilla</name>
    <dbReference type="NCBI Taxonomy" id="889268"/>
    <lineage>
        <taxon>Bacteria</taxon>
        <taxon>Pseudomonadati</taxon>
        <taxon>Myxococcota</taxon>
        <taxon>Polyangia</taxon>
        <taxon>Nannocystales</taxon>
        <taxon>Nannocystaceae</taxon>
        <taxon>Nannocystis</taxon>
    </lineage>
</organism>
<proteinExistence type="predicted"/>
<dbReference type="Proteomes" id="UP001150924">
    <property type="component" value="Unassembled WGS sequence"/>
</dbReference>
<dbReference type="RefSeq" id="WP_267770678.1">
    <property type="nucleotide sequence ID" value="NZ_JAPNKE010000002.1"/>
</dbReference>
<evidence type="ECO:0000313" key="2">
    <source>
        <dbReference type="Proteomes" id="UP001150924"/>
    </source>
</evidence>
<accession>A0A9X3EPR3</accession>
<comment type="caution">
    <text evidence="1">The sequence shown here is derived from an EMBL/GenBank/DDBJ whole genome shotgun (WGS) entry which is preliminary data.</text>
</comment>
<reference evidence="1" key="1">
    <citation type="submission" date="2022-11" db="EMBL/GenBank/DDBJ databases">
        <title>Minimal conservation of predation-associated metabolite biosynthetic gene clusters underscores biosynthetic potential of Myxococcota including descriptions for ten novel species: Archangium lansinium sp. nov., Myxococcus landrumus sp. nov., Nannocystis bai.</title>
        <authorList>
            <person name="Ahearne A."/>
            <person name="Stevens C."/>
            <person name="Phillips K."/>
        </authorList>
    </citation>
    <scope>NUCLEOTIDE SEQUENCE</scope>
    <source>
        <strain evidence="1">Na p29</strain>
    </source>
</reference>
<sequence length="223" mass="24797">MGLTFPNESADYRAARERLLAREIELRRLTEAVARERRALPPGGAVPEDYVFEAVIDGAVKQVRLSQLFAPGKDTLAIYSYMFGPERERPCNMCTPLLDGLDAAEPNIRQRLSLVAVAESPASRLAAFAQDRGWRNLRLVSAAGNHYNRDYHGKGAEGGDTTMLNVFRREGGAVRHFWGTEMAHTDGEPGQDHRGLDPLSPIFAMFDLTPEGRGDFYTKLSYP</sequence>
<dbReference type="InterPro" id="IPR010296">
    <property type="entry name" value="DUF899_thioredox"/>
</dbReference>
<gene>
    <name evidence="1" type="ORF">OV079_21210</name>
</gene>
<dbReference type="AlphaFoldDB" id="A0A9X3EPR3"/>
<dbReference type="Pfam" id="PF05988">
    <property type="entry name" value="DUF899"/>
    <property type="match status" value="1"/>
</dbReference>
<dbReference type="EMBL" id="JAPNKE010000002">
    <property type="protein sequence ID" value="MCY1008029.1"/>
    <property type="molecule type" value="Genomic_DNA"/>
</dbReference>